<dbReference type="RefSeq" id="WP_187282157.1">
    <property type="nucleotide sequence ID" value="NZ_CP120983.1"/>
</dbReference>
<gene>
    <name evidence="1" type="ORF">P8A20_08770</name>
</gene>
<dbReference type="EMBL" id="CP120983">
    <property type="protein sequence ID" value="WLQ63676.1"/>
    <property type="molecule type" value="Genomic_DNA"/>
</dbReference>
<reference evidence="1 2" key="1">
    <citation type="submission" date="2023-03" db="EMBL/GenBank/DDBJ databases">
        <title>Isolation and description of six Streptomyces strains from soil environments, able to metabolize different microbial glucans.</title>
        <authorList>
            <person name="Widen T."/>
            <person name="Larsbrink J."/>
        </authorList>
    </citation>
    <scope>NUCLEOTIDE SEQUENCE [LARGE SCALE GENOMIC DNA]</scope>
    <source>
        <strain evidence="1 2">Alt3</strain>
    </source>
</reference>
<organism evidence="1 2">
    <name type="scientific">Streptomyces glycanivorans</name>
    <dbReference type="NCBI Taxonomy" id="3033808"/>
    <lineage>
        <taxon>Bacteria</taxon>
        <taxon>Bacillati</taxon>
        <taxon>Actinomycetota</taxon>
        <taxon>Actinomycetes</taxon>
        <taxon>Kitasatosporales</taxon>
        <taxon>Streptomycetaceae</taxon>
        <taxon>Streptomyces</taxon>
    </lineage>
</organism>
<dbReference type="Proteomes" id="UP001224433">
    <property type="component" value="Chromosome"/>
</dbReference>
<proteinExistence type="predicted"/>
<name>A0ABY9JCH2_9ACTN</name>
<evidence type="ECO:0000313" key="2">
    <source>
        <dbReference type="Proteomes" id="UP001224433"/>
    </source>
</evidence>
<evidence type="ECO:0000313" key="1">
    <source>
        <dbReference type="EMBL" id="WLQ63676.1"/>
    </source>
</evidence>
<protein>
    <submittedName>
        <fullName evidence="1">Uncharacterized protein</fullName>
    </submittedName>
</protein>
<keyword evidence="2" id="KW-1185">Reference proteome</keyword>
<accession>A0ABY9JCH2</accession>
<sequence>MSRLTVREHDASTFEQMLVIEQQRRPGGIEEMVLSLSLSLSVKGSAH</sequence>